<evidence type="ECO:0000256" key="1">
    <source>
        <dbReference type="SAM" id="MobiDB-lite"/>
    </source>
</evidence>
<name>A0AAD6S0L8_9AGAR</name>
<dbReference type="AlphaFoldDB" id="A0AAD6S0L8"/>
<organism evidence="2 3">
    <name type="scientific">Mycena alexandri</name>
    <dbReference type="NCBI Taxonomy" id="1745969"/>
    <lineage>
        <taxon>Eukaryota</taxon>
        <taxon>Fungi</taxon>
        <taxon>Dikarya</taxon>
        <taxon>Basidiomycota</taxon>
        <taxon>Agaricomycotina</taxon>
        <taxon>Agaricomycetes</taxon>
        <taxon>Agaricomycetidae</taxon>
        <taxon>Agaricales</taxon>
        <taxon>Marasmiineae</taxon>
        <taxon>Mycenaceae</taxon>
        <taxon>Mycena</taxon>
    </lineage>
</organism>
<feature type="region of interest" description="Disordered" evidence="1">
    <location>
        <begin position="90"/>
        <end position="109"/>
    </location>
</feature>
<gene>
    <name evidence="2" type="ORF">C8F04DRAFT_1199451</name>
</gene>
<evidence type="ECO:0000313" key="2">
    <source>
        <dbReference type="EMBL" id="KAJ7018086.1"/>
    </source>
</evidence>
<comment type="caution">
    <text evidence="2">The sequence shown here is derived from an EMBL/GenBank/DDBJ whole genome shotgun (WGS) entry which is preliminary data.</text>
</comment>
<sequence>MKKFTSTLKENPGKLPGLKSIRTEYGFPSASITGLLQSTGATVITPSSETGFTEEHWDLEGGVARANQVHRVGRLIVDVNDYDNANERYTVTQHGKRKSQRKERLGNLC</sequence>
<dbReference type="Proteomes" id="UP001218188">
    <property type="component" value="Unassembled WGS sequence"/>
</dbReference>
<dbReference type="EMBL" id="JARJCM010000359">
    <property type="protein sequence ID" value="KAJ7018086.1"/>
    <property type="molecule type" value="Genomic_DNA"/>
</dbReference>
<protein>
    <submittedName>
        <fullName evidence="2">Uncharacterized protein</fullName>
    </submittedName>
</protein>
<keyword evidence="3" id="KW-1185">Reference proteome</keyword>
<proteinExistence type="predicted"/>
<accession>A0AAD6S0L8</accession>
<reference evidence="2" key="1">
    <citation type="submission" date="2023-03" db="EMBL/GenBank/DDBJ databases">
        <title>Massive genome expansion in bonnet fungi (Mycena s.s.) driven by repeated elements and novel gene families across ecological guilds.</title>
        <authorList>
            <consortium name="Lawrence Berkeley National Laboratory"/>
            <person name="Harder C.B."/>
            <person name="Miyauchi S."/>
            <person name="Viragh M."/>
            <person name="Kuo A."/>
            <person name="Thoen E."/>
            <person name="Andreopoulos B."/>
            <person name="Lu D."/>
            <person name="Skrede I."/>
            <person name="Drula E."/>
            <person name="Henrissat B."/>
            <person name="Morin E."/>
            <person name="Kohler A."/>
            <person name="Barry K."/>
            <person name="LaButti K."/>
            <person name="Morin E."/>
            <person name="Salamov A."/>
            <person name="Lipzen A."/>
            <person name="Mereny Z."/>
            <person name="Hegedus B."/>
            <person name="Baldrian P."/>
            <person name="Stursova M."/>
            <person name="Weitz H."/>
            <person name="Taylor A."/>
            <person name="Grigoriev I.V."/>
            <person name="Nagy L.G."/>
            <person name="Martin F."/>
            <person name="Kauserud H."/>
        </authorList>
    </citation>
    <scope>NUCLEOTIDE SEQUENCE</scope>
    <source>
        <strain evidence="2">CBHHK200</strain>
    </source>
</reference>
<evidence type="ECO:0000313" key="3">
    <source>
        <dbReference type="Proteomes" id="UP001218188"/>
    </source>
</evidence>